<evidence type="ECO:0000259" key="5">
    <source>
        <dbReference type="PROSITE" id="PS01124"/>
    </source>
</evidence>
<dbReference type="HOGENOM" id="CLU_823550_0_0_5"/>
<dbReference type="AlphaFoldDB" id="A0A0B4X7L2"/>
<dbReference type="PROSITE" id="PS01124">
    <property type="entry name" value="HTH_ARAC_FAMILY_2"/>
    <property type="match status" value="1"/>
</dbReference>
<dbReference type="SUPFAM" id="SSF46689">
    <property type="entry name" value="Homeodomain-like"/>
    <property type="match status" value="1"/>
</dbReference>
<evidence type="ECO:0000313" key="6">
    <source>
        <dbReference type="EMBL" id="AJD42740.1"/>
    </source>
</evidence>
<dbReference type="SMART" id="SM00342">
    <property type="entry name" value="HTH_ARAC"/>
    <property type="match status" value="1"/>
</dbReference>
<keyword evidence="7" id="KW-1185">Reference proteome</keyword>
<proteinExistence type="predicted"/>
<dbReference type="GO" id="GO:0043565">
    <property type="term" value="F:sequence-specific DNA binding"/>
    <property type="evidence" value="ECO:0007669"/>
    <property type="project" value="InterPro"/>
</dbReference>
<dbReference type="PANTHER" id="PTHR43280:SF29">
    <property type="entry name" value="ARAC-FAMILY TRANSCRIPTIONAL REGULATOR"/>
    <property type="match status" value="1"/>
</dbReference>
<evidence type="ECO:0000256" key="3">
    <source>
        <dbReference type="ARBA" id="ARBA00023163"/>
    </source>
</evidence>
<dbReference type="KEGG" id="rga:RGR602_CH03432"/>
<feature type="transmembrane region" description="Helical" evidence="4">
    <location>
        <begin position="59"/>
        <end position="79"/>
    </location>
</feature>
<feature type="transmembrane region" description="Helical" evidence="4">
    <location>
        <begin position="91"/>
        <end position="110"/>
    </location>
</feature>
<dbReference type="Gene3D" id="1.10.10.60">
    <property type="entry name" value="Homeodomain-like"/>
    <property type="match status" value="1"/>
</dbReference>
<dbReference type="Proteomes" id="UP000031368">
    <property type="component" value="Chromosome"/>
</dbReference>
<protein>
    <submittedName>
        <fullName evidence="6">AraC family transcriptional regulator protein</fullName>
    </submittedName>
</protein>
<dbReference type="RefSeq" id="WP_039846061.1">
    <property type="nucleotide sequence ID" value="NZ_CP006877.1"/>
</dbReference>
<reference evidence="6 7" key="1">
    <citation type="submission" date="2013-11" db="EMBL/GenBank/DDBJ databases">
        <title>Complete genome sequence of Rhizobium gallicum bv. gallicum R602.</title>
        <authorList>
            <person name="Bustos P."/>
            <person name="Santamaria R.I."/>
            <person name="Lozano L."/>
            <person name="Acosta J.L."/>
            <person name="Ormeno-Orrillo E."/>
            <person name="Rogel M.A."/>
            <person name="Romero D."/>
            <person name="Cevallos M.A."/>
            <person name="Martinez-Romero E."/>
            <person name="Gonzalez V."/>
        </authorList>
    </citation>
    <scope>NUCLEOTIDE SEQUENCE [LARGE SCALE GENOMIC DNA]</scope>
    <source>
        <strain evidence="6 7">R602</strain>
    </source>
</reference>
<evidence type="ECO:0000256" key="1">
    <source>
        <dbReference type="ARBA" id="ARBA00023015"/>
    </source>
</evidence>
<keyword evidence="4" id="KW-1133">Transmembrane helix</keyword>
<evidence type="ECO:0000313" key="7">
    <source>
        <dbReference type="Proteomes" id="UP000031368"/>
    </source>
</evidence>
<feature type="transmembrane region" description="Helical" evidence="4">
    <location>
        <begin position="116"/>
        <end position="133"/>
    </location>
</feature>
<keyword evidence="1" id="KW-0805">Transcription regulation</keyword>
<evidence type="ECO:0000256" key="4">
    <source>
        <dbReference type="SAM" id="Phobius"/>
    </source>
</evidence>
<feature type="transmembrane region" description="Helical" evidence="4">
    <location>
        <begin position="35"/>
        <end position="53"/>
    </location>
</feature>
<name>A0A0B4X7L2_9HYPH</name>
<keyword evidence="4" id="KW-0472">Membrane</keyword>
<keyword evidence="4" id="KW-0812">Transmembrane</keyword>
<dbReference type="InterPro" id="IPR018060">
    <property type="entry name" value="HTH_AraC"/>
</dbReference>
<feature type="domain" description="HTH araC/xylS-type" evidence="5">
    <location>
        <begin position="232"/>
        <end position="337"/>
    </location>
</feature>
<dbReference type="Pfam" id="PF12833">
    <property type="entry name" value="HTH_18"/>
    <property type="match status" value="1"/>
</dbReference>
<organism evidence="6 7">
    <name type="scientific">Rhizobium gallicum bv. gallicum R602sp</name>
    <dbReference type="NCBI Taxonomy" id="1041138"/>
    <lineage>
        <taxon>Bacteria</taxon>
        <taxon>Pseudomonadati</taxon>
        <taxon>Pseudomonadota</taxon>
        <taxon>Alphaproteobacteria</taxon>
        <taxon>Hyphomicrobiales</taxon>
        <taxon>Rhizobiaceae</taxon>
        <taxon>Rhizobium/Agrobacterium group</taxon>
        <taxon>Rhizobium</taxon>
    </lineage>
</organism>
<accession>A0A0B4X7L2</accession>
<dbReference type="GO" id="GO:0003700">
    <property type="term" value="F:DNA-binding transcription factor activity"/>
    <property type="evidence" value="ECO:0007669"/>
    <property type="project" value="InterPro"/>
</dbReference>
<feature type="transmembrane region" description="Helical" evidence="4">
    <location>
        <begin position="154"/>
        <end position="174"/>
    </location>
</feature>
<evidence type="ECO:0000256" key="2">
    <source>
        <dbReference type="ARBA" id="ARBA00023125"/>
    </source>
</evidence>
<dbReference type="PANTHER" id="PTHR43280">
    <property type="entry name" value="ARAC-FAMILY TRANSCRIPTIONAL REGULATOR"/>
    <property type="match status" value="1"/>
</dbReference>
<dbReference type="EMBL" id="CP006877">
    <property type="protein sequence ID" value="AJD42740.1"/>
    <property type="molecule type" value="Genomic_DNA"/>
</dbReference>
<sequence>MIFVPLPFVVALLLFIVQIRLLRQEDWRAPEKRPFLLLIGIYALQSVLIGIRWGYDVLAIMPVQAILAATIAALAWVSFRSLTLEGPRSFAHLWPHALPAVLIAALLVFWREPMGVALIFIFLGYGAALLWLARHGPDGLIASRLDGALLSYRSLLITAAALIAAAVADIYISLDFDRTGGTHGGAIVALGNVITLLVLGGAASIASGAQPAEEQSLETPPAPPLMPTEEDGAVAASLDALMQSREIYRDPELNLNRIARKMSLPARRVSIAVNRIHGVSVSQYVNEFRIRSACDQLIKTDEPVTRVMFDSGFISKSNFNREFLRVTGTSPTDFRRRRIIGMADTADAKVPAFVSR</sequence>
<gene>
    <name evidence="6" type="ORF">RGR602_CH03432</name>
</gene>
<dbReference type="InterPro" id="IPR009057">
    <property type="entry name" value="Homeodomain-like_sf"/>
</dbReference>
<keyword evidence="3" id="KW-0804">Transcription</keyword>
<feature type="transmembrane region" description="Helical" evidence="4">
    <location>
        <begin position="6"/>
        <end position="23"/>
    </location>
</feature>
<feature type="transmembrane region" description="Helical" evidence="4">
    <location>
        <begin position="186"/>
        <end position="206"/>
    </location>
</feature>
<keyword evidence="2" id="KW-0238">DNA-binding</keyword>